<organism evidence="1 2">
    <name type="scientific">Musa troglodytarum</name>
    <name type="common">fe'i banana</name>
    <dbReference type="NCBI Taxonomy" id="320322"/>
    <lineage>
        <taxon>Eukaryota</taxon>
        <taxon>Viridiplantae</taxon>
        <taxon>Streptophyta</taxon>
        <taxon>Embryophyta</taxon>
        <taxon>Tracheophyta</taxon>
        <taxon>Spermatophyta</taxon>
        <taxon>Magnoliopsida</taxon>
        <taxon>Liliopsida</taxon>
        <taxon>Zingiberales</taxon>
        <taxon>Musaceae</taxon>
        <taxon>Musa</taxon>
    </lineage>
</organism>
<gene>
    <name evidence="1" type="ORF">MUK42_36734</name>
</gene>
<protein>
    <submittedName>
        <fullName evidence="1">Eukaryotic initiation factor</fullName>
    </submittedName>
</protein>
<name>A0A9E7L4D1_9LILI</name>
<keyword evidence="2" id="KW-1185">Reference proteome</keyword>
<dbReference type="OrthoDB" id="1666796at2759"/>
<keyword evidence="1" id="KW-0648">Protein biosynthesis</keyword>
<evidence type="ECO:0000313" key="1">
    <source>
        <dbReference type="EMBL" id="URE45533.1"/>
    </source>
</evidence>
<evidence type="ECO:0000313" key="2">
    <source>
        <dbReference type="Proteomes" id="UP001055439"/>
    </source>
</evidence>
<reference evidence="1" key="1">
    <citation type="submission" date="2022-05" db="EMBL/GenBank/DDBJ databases">
        <title>The Musa troglodytarum L. genome provides insights into the mechanism of non-climacteric behaviour and enrichment of carotenoids.</title>
        <authorList>
            <person name="Wang J."/>
        </authorList>
    </citation>
    <scope>NUCLEOTIDE SEQUENCE</scope>
    <source>
        <tissue evidence="1">Leaf</tissue>
    </source>
</reference>
<dbReference type="AlphaFoldDB" id="A0A9E7L4D1"/>
<dbReference type="GO" id="GO:0003743">
    <property type="term" value="F:translation initiation factor activity"/>
    <property type="evidence" value="ECO:0007669"/>
    <property type="project" value="UniProtKB-KW"/>
</dbReference>
<dbReference type="EMBL" id="CP097511">
    <property type="protein sequence ID" value="URE45533.1"/>
    <property type="molecule type" value="Genomic_DNA"/>
</dbReference>
<dbReference type="Proteomes" id="UP001055439">
    <property type="component" value="Chromosome 9"/>
</dbReference>
<keyword evidence="1" id="KW-0396">Initiation factor</keyword>
<proteinExistence type="predicted"/>
<accession>A0A9E7L4D1</accession>
<sequence>MYERTERVEFYSRSIIRALRDLTLWDRVLWVDSFGFFYSETVYAQSWLDWHLKDLNSMLANTMPK</sequence>